<organism evidence="5">
    <name type="scientific">Glycine max</name>
    <name type="common">Soybean</name>
    <name type="synonym">Glycine hispida</name>
    <dbReference type="NCBI Taxonomy" id="3847"/>
    <lineage>
        <taxon>Eukaryota</taxon>
        <taxon>Viridiplantae</taxon>
        <taxon>Streptophyta</taxon>
        <taxon>Embryophyta</taxon>
        <taxon>Tracheophyta</taxon>
        <taxon>Spermatophyta</taxon>
        <taxon>Magnoliopsida</taxon>
        <taxon>eudicotyledons</taxon>
        <taxon>Gunneridae</taxon>
        <taxon>Pentapetalae</taxon>
        <taxon>rosids</taxon>
        <taxon>fabids</taxon>
        <taxon>Fabales</taxon>
        <taxon>Fabaceae</taxon>
        <taxon>Papilionoideae</taxon>
        <taxon>50 kb inversion clade</taxon>
        <taxon>NPAAA clade</taxon>
        <taxon>indigoferoid/millettioid clade</taxon>
        <taxon>Phaseoleae</taxon>
        <taxon>Glycine</taxon>
        <taxon>Glycine subgen. Soja</taxon>
    </lineage>
</organism>
<accession>Q00M66</accession>
<evidence type="ECO:0000259" key="4">
    <source>
        <dbReference type="Pfam" id="PF03763"/>
    </source>
</evidence>
<comment type="similarity">
    <text evidence="1">Belongs to the remorin family.</text>
</comment>
<feature type="region of interest" description="Disordered" evidence="3">
    <location>
        <begin position="211"/>
        <end position="235"/>
    </location>
</feature>
<sequence>MAEVGFQERSSWRVGLRARYSSPDSVVFTLESNLSLFSYASASVDRCSFSSDSHDHDSFVSEISLDMRWWWHNNNNNGKDYKHATRAFNFGKIDADIQEPVELDSARNSFSLALKEAASLDLNNASGSGSLPRLQTLKKTSISSRRSGTATFPSPGTLNYRVAMHKGWSSERVPLHAGATRKHVLPFNNGKTLPSKWEDAERWILSPVSADGTGRASLNAPQRRPKSKSGPLGPPGVAYHSMYSPAAPVFEVGNGGSFMEGSPFTGDGLIICTGGHGGALSVRTEPCMARSASVHGCSKIQSQSSSMPLQEDKFGGFKDVGTNVSRATSRRDMATQMSPQGSSRSSPNLRPSFSASTPSTLPVTELRTVGSSKVDIRDVQVDEHVTVTRWSKKHRALFTGRGSEKVESWKKELSTQSSTWDVSETSKPASKTRSEEAKISAWENLQKAKAEAAIRKLEMKLEKRRASSMDKIMNKLRLAQKKAQEMRSSVPHNQTDRVVRTSHKASSFLRTSQMRSLSGCFTCHVF</sequence>
<dbReference type="PANTHER" id="PTHR31471">
    <property type="entry name" value="OS02G0116800 PROTEIN"/>
    <property type="match status" value="1"/>
</dbReference>
<reference evidence="5" key="1">
    <citation type="journal article" date="2006" name="Genetics">
        <title>Sequence conservation of homeologous bacterial artificial chromosomes and transcription of homeologous genes in soybean (Glycine max L. Merr.).</title>
        <authorList>
            <person name="Schlueter J.A."/>
            <person name="Scheffler B.E."/>
            <person name="Schlueter S.D."/>
            <person name="Shoemaker R.C."/>
        </authorList>
    </citation>
    <scope>NUCLEOTIDE SEQUENCE</scope>
</reference>
<feature type="coiled-coil region" evidence="2">
    <location>
        <begin position="447"/>
        <end position="489"/>
    </location>
</feature>
<feature type="compositionally biased region" description="Polar residues" evidence="3">
    <location>
        <begin position="335"/>
        <end position="361"/>
    </location>
</feature>
<dbReference type="ExpressionAtlas" id="Q00M66">
    <property type="expression patterns" value="baseline and differential"/>
</dbReference>
<name>Q00M66_SOYBN</name>
<keyword evidence="2" id="KW-0175">Coiled coil</keyword>
<dbReference type="AlphaFoldDB" id="Q00M66"/>
<evidence type="ECO:0000313" key="5">
    <source>
        <dbReference type="EMBL" id="ABC47866.1"/>
    </source>
</evidence>
<feature type="domain" description="Remorin C-terminal" evidence="4">
    <location>
        <begin position="412"/>
        <end position="515"/>
    </location>
</feature>
<proteinExistence type="inferred from homology"/>
<dbReference type="EMBL" id="DQ336955">
    <property type="protein sequence ID" value="ABC47866.1"/>
    <property type="molecule type" value="Genomic_DNA"/>
</dbReference>
<dbReference type="PANTHER" id="PTHR31471:SF13">
    <property type="entry name" value="REMORIN FAMILY PROTEIN"/>
    <property type="match status" value="1"/>
</dbReference>
<dbReference type="Pfam" id="PF03763">
    <property type="entry name" value="Remorin_C"/>
    <property type="match status" value="1"/>
</dbReference>
<evidence type="ECO:0000256" key="3">
    <source>
        <dbReference type="SAM" id="MobiDB-lite"/>
    </source>
</evidence>
<evidence type="ECO:0000256" key="2">
    <source>
        <dbReference type="SAM" id="Coils"/>
    </source>
</evidence>
<protein>
    <submittedName>
        <fullName evidence="5">Remorin</fullName>
    </submittedName>
</protein>
<feature type="region of interest" description="Disordered" evidence="3">
    <location>
        <begin position="301"/>
        <end position="361"/>
    </location>
</feature>
<evidence type="ECO:0000256" key="1">
    <source>
        <dbReference type="ARBA" id="ARBA00005711"/>
    </source>
</evidence>
<dbReference type="InterPro" id="IPR005516">
    <property type="entry name" value="Remorin_C"/>
</dbReference>